<evidence type="ECO:0000256" key="2">
    <source>
        <dbReference type="ARBA" id="ARBA00023015"/>
    </source>
</evidence>
<sequence length="304" mass="33307">MTQSAVSHQVRQLEAHLGCRLFRRNNPGIELTEDGRTLLAGVSDGLQHIRAAVHRVRTRGQTGLLTVSAPTSIATWWLVPRLGRFAIRHPRIEVRIAAMENMPDFARDGVDLAIVAQPSAKAHLSATSMPLVREEVFPVCSPALLDGDGRLSIKDLKHHALLREDGYRDADLSPVRPELDWNVWLKFLGLEGEEAHGPRFSHFGLALRAAIDGAGLVLGRSPMIDAELAAGRLVRPFGDVRMMASTTFVALWPGALVDDARLVAMREFLLDESCGCELAAGPCGIPPSERDQKEREERSVSLAN</sequence>
<dbReference type="GO" id="GO:0006351">
    <property type="term" value="P:DNA-templated transcription"/>
    <property type="evidence" value="ECO:0007669"/>
    <property type="project" value="TreeGrafter"/>
</dbReference>
<evidence type="ECO:0000256" key="4">
    <source>
        <dbReference type="ARBA" id="ARBA00023163"/>
    </source>
</evidence>
<gene>
    <name evidence="7" type="ORF">JKG68_05805</name>
</gene>
<keyword evidence="3" id="KW-0238">DNA-binding</keyword>
<dbReference type="PANTHER" id="PTHR30537">
    <property type="entry name" value="HTH-TYPE TRANSCRIPTIONAL REGULATOR"/>
    <property type="match status" value="1"/>
</dbReference>
<feature type="compositionally biased region" description="Basic and acidic residues" evidence="5">
    <location>
        <begin position="288"/>
        <end position="304"/>
    </location>
</feature>
<dbReference type="CDD" id="cd08432">
    <property type="entry name" value="PBP2_GcdR_TrpI_HvrB_AmpR_like"/>
    <property type="match status" value="1"/>
</dbReference>
<evidence type="ECO:0000259" key="6">
    <source>
        <dbReference type="PROSITE" id="PS50931"/>
    </source>
</evidence>
<keyword evidence="8" id="KW-1185">Reference proteome</keyword>
<dbReference type="Pfam" id="PF00126">
    <property type="entry name" value="HTH_1"/>
    <property type="match status" value="1"/>
</dbReference>
<dbReference type="EMBL" id="JAEQMY010000006">
    <property type="protein sequence ID" value="MBL0403474.1"/>
    <property type="molecule type" value="Genomic_DNA"/>
</dbReference>
<dbReference type="Proteomes" id="UP000605848">
    <property type="component" value="Unassembled WGS sequence"/>
</dbReference>
<accession>A0A936ZBC2</accession>
<evidence type="ECO:0000313" key="8">
    <source>
        <dbReference type="Proteomes" id="UP000605848"/>
    </source>
</evidence>
<dbReference type="InterPro" id="IPR058163">
    <property type="entry name" value="LysR-type_TF_proteobact-type"/>
</dbReference>
<keyword evidence="4" id="KW-0804">Transcription</keyword>
<dbReference type="Pfam" id="PF03466">
    <property type="entry name" value="LysR_substrate"/>
    <property type="match status" value="1"/>
</dbReference>
<evidence type="ECO:0000256" key="5">
    <source>
        <dbReference type="SAM" id="MobiDB-lite"/>
    </source>
</evidence>
<feature type="domain" description="HTH lysR-type" evidence="6">
    <location>
        <begin position="1"/>
        <end position="32"/>
    </location>
</feature>
<dbReference type="GO" id="GO:0043565">
    <property type="term" value="F:sequence-specific DNA binding"/>
    <property type="evidence" value="ECO:0007669"/>
    <property type="project" value="TreeGrafter"/>
</dbReference>
<dbReference type="InterPro" id="IPR036388">
    <property type="entry name" value="WH-like_DNA-bd_sf"/>
</dbReference>
<dbReference type="Gene3D" id="1.10.10.10">
    <property type="entry name" value="Winged helix-like DNA-binding domain superfamily/Winged helix DNA-binding domain"/>
    <property type="match status" value="1"/>
</dbReference>
<dbReference type="SUPFAM" id="SSF53850">
    <property type="entry name" value="Periplasmic binding protein-like II"/>
    <property type="match status" value="1"/>
</dbReference>
<proteinExistence type="inferred from homology"/>
<dbReference type="InterPro" id="IPR000847">
    <property type="entry name" value="LysR_HTH_N"/>
</dbReference>
<keyword evidence="2" id="KW-0805">Transcription regulation</keyword>
<evidence type="ECO:0000256" key="3">
    <source>
        <dbReference type="ARBA" id="ARBA00023125"/>
    </source>
</evidence>
<feature type="region of interest" description="Disordered" evidence="5">
    <location>
        <begin position="283"/>
        <end position="304"/>
    </location>
</feature>
<evidence type="ECO:0000313" key="7">
    <source>
        <dbReference type="EMBL" id="MBL0403474.1"/>
    </source>
</evidence>
<dbReference type="PROSITE" id="PS50931">
    <property type="entry name" value="HTH_LYSR"/>
    <property type="match status" value="1"/>
</dbReference>
<comment type="caution">
    <text evidence="7">The sequence shown here is derived from an EMBL/GenBank/DDBJ whole genome shotgun (WGS) entry which is preliminary data.</text>
</comment>
<comment type="similarity">
    <text evidence="1">Belongs to the LysR transcriptional regulatory family.</text>
</comment>
<protein>
    <submittedName>
        <fullName evidence="7">LysR family transcriptional regulator</fullName>
    </submittedName>
</protein>
<dbReference type="Gene3D" id="3.40.190.10">
    <property type="entry name" value="Periplasmic binding protein-like II"/>
    <property type="match status" value="2"/>
</dbReference>
<dbReference type="AlphaFoldDB" id="A0A936ZBC2"/>
<dbReference type="InterPro" id="IPR036390">
    <property type="entry name" value="WH_DNA-bd_sf"/>
</dbReference>
<dbReference type="PANTHER" id="PTHR30537:SF74">
    <property type="entry name" value="HTH-TYPE TRANSCRIPTIONAL REGULATOR TRPI"/>
    <property type="match status" value="1"/>
</dbReference>
<dbReference type="InterPro" id="IPR005119">
    <property type="entry name" value="LysR_subst-bd"/>
</dbReference>
<dbReference type="SUPFAM" id="SSF46785">
    <property type="entry name" value="Winged helix' DNA-binding domain"/>
    <property type="match status" value="1"/>
</dbReference>
<dbReference type="GO" id="GO:0003700">
    <property type="term" value="F:DNA-binding transcription factor activity"/>
    <property type="evidence" value="ECO:0007669"/>
    <property type="project" value="InterPro"/>
</dbReference>
<evidence type="ECO:0000256" key="1">
    <source>
        <dbReference type="ARBA" id="ARBA00009437"/>
    </source>
</evidence>
<organism evidence="7 8">
    <name type="scientific">Microvirga aerilata</name>
    <dbReference type="NCBI Taxonomy" id="670292"/>
    <lineage>
        <taxon>Bacteria</taxon>
        <taxon>Pseudomonadati</taxon>
        <taxon>Pseudomonadota</taxon>
        <taxon>Alphaproteobacteria</taxon>
        <taxon>Hyphomicrobiales</taxon>
        <taxon>Methylobacteriaceae</taxon>
        <taxon>Microvirga</taxon>
    </lineage>
</organism>
<reference evidence="7" key="1">
    <citation type="submission" date="2021-01" db="EMBL/GenBank/DDBJ databases">
        <title>Microvirga sp.</title>
        <authorList>
            <person name="Kim M.K."/>
        </authorList>
    </citation>
    <scope>NUCLEOTIDE SEQUENCE</scope>
    <source>
        <strain evidence="7">5420S-16</strain>
    </source>
</reference>
<name>A0A936ZBC2_9HYPH</name>